<comment type="caution">
    <text evidence="2">The sequence shown here is derived from an EMBL/GenBank/DDBJ whole genome shotgun (WGS) entry which is preliminary data.</text>
</comment>
<feature type="non-terminal residue" evidence="2">
    <location>
        <position position="87"/>
    </location>
</feature>
<protein>
    <submittedName>
        <fullName evidence="2">Uncharacterized protein</fullName>
    </submittedName>
</protein>
<accession>A0A699RST1</accession>
<evidence type="ECO:0000313" key="2">
    <source>
        <dbReference type="EMBL" id="GFC89235.1"/>
    </source>
</evidence>
<reference evidence="2" key="1">
    <citation type="journal article" date="2019" name="Sci. Rep.">
        <title>Draft genome of Tanacetum cinerariifolium, the natural source of mosquito coil.</title>
        <authorList>
            <person name="Yamashiro T."/>
            <person name="Shiraishi A."/>
            <person name="Satake H."/>
            <person name="Nakayama K."/>
        </authorList>
    </citation>
    <scope>NUCLEOTIDE SEQUENCE</scope>
</reference>
<gene>
    <name evidence="2" type="ORF">Tci_861205</name>
</gene>
<feature type="non-terminal residue" evidence="2">
    <location>
        <position position="1"/>
    </location>
</feature>
<evidence type="ECO:0000256" key="1">
    <source>
        <dbReference type="SAM" id="MobiDB-lite"/>
    </source>
</evidence>
<name>A0A699RST1_TANCI</name>
<organism evidence="2">
    <name type="scientific">Tanacetum cinerariifolium</name>
    <name type="common">Dalmatian daisy</name>
    <name type="synonym">Chrysanthemum cinerariifolium</name>
    <dbReference type="NCBI Taxonomy" id="118510"/>
    <lineage>
        <taxon>Eukaryota</taxon>
        <taxon>Viridiplantae</taxon>
        <taxon>Streptophyta</taxon>
        <taxon>Embryophyta</taxon>
        <taxon>Tracheophyta</taxon>
        <taxon>Spermatophyta</taxon>
        <taxon>Magnoliopsida</taxon>
        <taxon>eudicotyledons</taxon>
        <taxon>Gunneridae</taxon>
        <taxon>Pentapetalae</taxon>
        <taxon>asterids</taxon>
        <taxon>campanulids</taxon>
        <taxon>Asterales</taxon>
        <taxon>Asteraceae</taxon>
        <taxon>Asteroideae</taxon>
        <taxon>Anthemideae</taxon>
        <taxon>Anthemidinae</taxon>
        <taxon>Tanacetum</taxon>
    </lineage>
</organism>
<proteinExistence type="predicted"/>
<feature type="region of interest" description="Disordered" evidence="1">
    <location>
        <begin position="1"/>
        <end position="25"/>
    </location>
</feature>
<feature type="compositionally biased region" description="Basic and acidic residues" evidence="1">
    <location>
        <begin position="1"/>
        <end position="10"/>
    </location>
</feature>
<dbReference type="AlphaFoldDB" id="A0A699RST1"/>
<sequence>VNRSPSEKSDLNSLETRRRHGMKRSEIYGKPEIQRYMSTYPELTTIDKADVVDWVFEKNVRPFFRVLKGKNGMLQKVIPDFESSGKR</sequence>
<dbReference type="EMBL" id="BKCJ011119862">
    <property type="protein sequence ID" value="GFC89235.1"/>
    <property type="molecule type" value="Genomic_DNA"/>
</dbReference>